<name>A0A0R1LEV9_9LACO</name>
<dbReference type="InterPro" id="IPR036873">
    <property type="entry name" value="Rhodanese-like_dom_sf"/>
</dbReference>
<dbReference type="OrthoDB" id="9802028at2"/>
<keyword evidence="4" id="KW-0274">FAD</keyword>
<dbReference type="PRINTS" id="PR00368">
    <property type="entry name" value="FADPNR"/>
</dbReference>
<dbReference type="Pfam" id="PF00581">
    <property type="entry name" value="Rhodanese"/>
    <property type="match status" value="1"/>
</dbReference>
<dbReference type="Pfam" id="PF07992">
    <property type="entry name" value="Pyr_redox_2"/>
    <property type="match status" value="1"/>
</dbReference>
<dbReference type="STRING" id="1423715.FD25_GL001223"/>
<keyword evidence="6" id="KW-0558">Oxidation</keyword>
<dbReference type="InterPro" id="IPR023753">
    <property type="entry name" value="FAD/NAD-binding_dom"/>
</dbReference>
<dbReference type="Proteomes" id="UP000051955">
    <property type="component" value="Unassembled WGS sequence"/>
</dbReference>
<dbReference type="InterPro" id="IPR036188">
    <property type="entry name" value="FAD/NAD-bd_sf"/>
</dbReference>
<evidence type="ECO:0000256" key="4">
    <source>
        <dbReference type="ARBA" id="ARBA00022827"/>
    </source>
</evidence>
<dbReference type="InterPro" id="IPR016156">
    <property type="entry name" value="FAD/NAD-linked_Rdtase_dimer_sf"/>
</dbReference>
<evidence type="ECO:0000256" key="5">
    <source>
        <dbReference type="ARBA" id="ARBA00023002"/>
    </source>
</evidence>
<evidence type="ECO:0000256" key="1">
    <source>
        <dbReference type="ARBA" id="ARBA00001974"/>
    </source>
</evidence>
<feature type="domain" description="Rhodanese" evidence="8">
    <location>
        <begin position="464"/>
        <end position="545"/>
    </location>
</feature>
<keyword evidence="3" id="KW-0285">Flavoprotein</keyword>
<dbReference type="PANTHER" id="PTHR43429:SF1">
    <property type="entry name" value="NAD(P)H SULFUR OXIDOREDUCTASE (COA-DEPENDENT)"/>
    <property type="match status" value="1"/>
</dbReference>
<keyword evidence="5" id="KW-0560">Oxidoreductase</keyword>
<dbReference type="Gene3D" id="3.40.250.10">
    <property type="entry name" value="Rhodanese-like domain"/>
    <property type="match status" value="1"/>
</dbReference>
<evidence type="ECO:0000256" key="7">
    <source>
        <dbReference type="ARBA" id="ARBA00023284"/>
    </source>
</evidence>
<comment type="similarity">
    <text evidence="2">Belongs to the class-III pyridine nucleotide-disulfide oxidoreductase family.</text>
</comment>
<gene>
    <name evidence="9" type="ORF">FD25_GL001223</name>
</gene>
<evidence type="ECO:0000313" key="9">
    <source>
        <dbReference type="EMBL" id="KRK93896.1"/>
    </source>
</evidence>
<dbReference type="CDD" id="cd00158">
    <property type="entry name" value="RHOD"/>
    <property type="match status" value="1"/>
</dbReference>
<dbReference type="PANTHER" id="PTHR43429">
    <property type="entry name" value="PYRIDINE NUCLEOTIDE-DISULFIDE OXIDOREDUCTASE DOMAIN-CONTAINING"/>
    <property type="match status" value="1"/>
</dbReference>
<dbReference type="PATRIC" id="fig|1423715.3.peg.1257"/>
<dbReference type="EMBL" id="AZDV01000028">
    <property type="protein sequence ID" value="KRK93896.1"/>
    <property type="molecule type" value="Genomic_DNA"/>
</dbReference>
<dbReference type="PRINTS" id="PR00411">
    <property type="entry name" value="PNDRDTASEI"/>
</dbReference>
<comment type="cofactor">
    <cofactor evidence="1">
        <name>FAD</name>
        <dbReference type="ChEBI" id="CHEBI:57692"/>
    </cofactor>
</comment>
<proteinExistence type="inferred from homology"/>
<organism evidence="9 10">
    <name type="scientific">Levilactobacillus acidifarinae DSM 19394 = JCM 15949</name>
    <dbReference type="NCBI Taxonomy" id="1423715"/>
    <lineage>
        <taxon>Bacteria</taxon>
        <taxon>Bacillati</taxon>
        <taxon>Bacillota</taxon>
        <taxon>Bacilli</taxon>
        <taxon>Lactobacillales</taxon>
        <taxon>Lactobacillaceae</taxon>
        <taxon>Levilactobacillus</taxon>
    </lineage>
</organism>
<evidence type="ECO:0000313" key="10">
    <source>
        <dbReference type="Proteomes" id="UP000051955"/>
    </source>
</evidence>
<dbReference type="AlphaFoldDB" id="A0A0R1LEV9"/>
<protein>
    <submittedName>
        <fullName evidence="9">Putative NADH oxidase (Putative)</fullName>
    </submittedName>
</protein>
<dbReference type="GO" id="GO:0016491">
    <property type="term" value="F:oxidoreductase activity"/>
    <property type="evidence" value="ECO:0007669"/>
    <property type="project" value="UniProtKB-KW"/>
</dbReference>
<evidence type="ECO:0000256" key="2">
    <source>
        <dbReference type="ARBA" id="ARBA00009130"/>
    </source>
</evidence>
<evidence type="ECO:0000256" key="3">
    <source>
        <dbReference type="ARBA" id="ARBA00022630"/>
    </source>
</evidence>
<evidence type="ECO:0000259" key="8">
    <source>
        <dbReference type="PROSITE" id="PS50206"/>
    </source>
</evidence>
<sequence>MGKKIVIIGGVAGGTAVAARIRRLDETAQITIYERDAHVSISSCALPYYLSQTVAPAAKLVLMTPAQFKAQYNVDVVVNHAVTAIDPVQQTVQVTNQLTQELSTDTYDELFLATGATPIRPSTLTGSNGPQVFTLRNVADVTAFDDYLKTHKVTDVAVIGGGAIGVETTENLTQAGYRVTIIEQQDQVLAATLDSDLAQLVHKQLYDQHVDLRLGQTAQRITAKTVELSDGTQVAAQAVLLALGVRPNTELAQTAGIRLGTTGAIQVDQHYQTNQPHIYAVGDAIEVTNALTRQPLRLSLALPAQMEARRAVDHLYGRPIRRRGVIGSQGLPVFDLRVAATGLTERVATAAKLAYRSALVIPSDKVPVMPNAQHLYLKVLFDPTTGELLGAQAVGKSDVDRQINVVAALIQHHATVEDLADLELVYQPTVSPVKAAVVMAGLVATNLLNGEYQQVDVRQVRQLVTSGAVIIDVREPDEFAAGHLKGATNIPMSQFRDRLAEIPHDRPVYLHCATGKRSYNVTRALQNIGYSNVVNIAGSFDAICEVEFFHDQTTRREPIVTAYHFDL</sequence>
<dbReference type="SUPFAM" id="SSF55424">
    <property type="entry name" value="FAD/NAD-linked reductases, dimerisation (C-terminal) domain"/>
    <property type="match status" value="1"/>
</dbReference>
<keyword evidence="7" id="KW-0676">Redox-active center</keyword>
<evidence type="ECO:0000256" key="6">
    <source>
        <dbReference type="ARBA" id="ARBA00023097"/>
    </source>
</evidence>
<dbReference type="RefSeq" id="WP_057804621.1">
    <property type="nucleotide sequence ID" value="NZ_AZDV01000028.1"/>
</dbReference>
<accession>A0A0R1LEV9</accession>
<dbReference type="PROSITE" id="PS50206">
    <property type="entry name" value="RHODANESE_3"/>
    <property type="match status" value="1"/>
</dbReference>
<dbReference type="SUPFAM" id="SSF52821">
    <property type="entry name" value="Rhodanese/Cell cycle control phosphatase"/>
    <property type="match status" value="1"/>
</dbReference>
<keyword evidence="10" id="KW-1185">Reference proteome</keyword>
<dbReference type="InterPro" id="IPR001763">
    <property type="entry name" value="Rhodanese-like_dom"/>
</dbReference>
<dbReference type="SUPFAM" id="SSF51905">
    <property type="entry name" value="FAD/NAD(P)-binding domain"/>
    <property type="match status" value="1"/>
</dbReference>
<dbReference type="SMART" id="SM00450">
    <property type="entry name" value="RHOD"/>
    <property type="match status" value="1"/>
</dbReference>
<dbReference type="InterPro" id="IPR050260">
    <property type="entry name" value="FAD-bd_OxRdtase"/>
</dbReference>
<reference evidence="9 10" key="1">
    <citation type="journal article" date="2015" name="Genome Announc.">
        <title>Expanding the biotechnology potential of lactobacilli through comparative genomics of 213 strains and associated genera.</title>
        <authorList>
            <person name="Sun Z."/>
            <person name="Harris H.M."/>
            <person name="McCann A."/>
            <person name="Guo C."/>
            <person name="Argimon S."/>
            <person name="Zhang W."/>
            <person name="Yang X."/>
            <person name="Jeffery I.B."/>
            <person name="Cooney J.C."/>
            <person name="Kagawa T.F."/>
            <person name="Liu W."/>
            <person name="Song Y."/>
            <person name="Salvetti E."/>
            <person name="Wrobel A."/>
            <person name="Rasinkangas P."/>
            <person name="Parkhill J."/>
            <person name="Rea M.C."/>
            <person name="O'Sullivan O."/>
            <person name="Ritari J."/>
            <person name="Douillard F.P."/>
            <person name="Paul Ross R."/>
            <person name="Yang R."/>
            <person name="Briner A.E."/>
            <person name="Felis G.E."/>
            <person name="de Vos W.M."/>
            <person name="Barrangou R."/>
            <person name="Klaenhammer T.R."/>
            <person name="Caufield P.W."/>
            <person name="Cui Y."/>
            <person name="Zhang H."/>
            <person name="O'Toole P.W."/>
        </authorList>
    </citation>
    <scope>NUCLEOTIDE SEQUENCE [LARGE SCALE GENOMIC DNA]</scope>
    <source>
        <strain evidence="9 10">DSM 19394</strain>
    </source>
</reference>
<dbReference type="Pfam" id="PF02852">
    <property type="entry name" value="Pyr_redox_dim"/>
    <property type="match status" value="1"/>
</dbReference>
<comment type="caution">
    <text evidence="9">The sequence shown here is derived from an EMBL/GenBank/DDBJ whole genome shotgun (WGS) entry which is preliminary data.</text>
</comment>
<dbReference type="InterPro" id="IPR004099">
    <property type="entry name" value="Pyr_nucl-diS_OxRdtase_dimer"/>
</dbReference>
<dbReference type="Gene3D" id="3.50.50.60">
    <property type="entry name" value="FAD/NAD(P)-binding domain"/>
    <property type="match status" value="2"/>
</dbReference>